<dbReference type="PROSITE" id="PS51257">
    <property type="entry name" value="PROKAR_LIPOPROTEIN"/>
    <property type="match status" value="1"/>
</dbReference>
<name>A0A1Y3YWH0_9BACE</name>
<accession>A0A1Y3YWH0</accession>
<organism evidence="4 5">
    <name type="scientific">Bacteroides clarus</name>
    <dbReference type="NCBI Taxonomy" id="626929"/>
    <lineage>
        <taxon>Bacteria</taxon>
        <taxon>Pseudomonadati</taxon>
        <taxon>Bacteroidota</taxon>
        <taxon>Bacteroidia</taxon>
        <taxon>Bacteroidales</taxon>
        <taxon>Bacteroidaceae</taxon>
        <taxon>Bacteroides</taxon>
    </lineage>
</organism>
<dbReference type="InterPro" id="IPR049273">
    <property type="entry name" value="DUF3829-like_N"/>
</dbReference>
<feature type="signal peptide" evidence="1">
    <location>
        <begin position="1"/>
        <end position="17"/>
    </location>
</feature>
<dbReference type="Proteomes" id="UP000195386">
    <property type="component" value="Unassembled WGS sequence"/>
</dbReference>
<dbReference type="InterPro" id="IPR053996">
    <property type="entry name" value="DUF3829-like_C"/>
</dbReference>
<evidence type="ECO:0000259" key="3">
    <source>
        <dbReference type="Pfam" id="PF22219"/>
    </source>
</evidence>
<feature type="chain" id="PRO_5012215307" description="DUF3829 domain-containing protein" evidence="1">
    <location>
        <begin position="18"/>
        <end position="291"/>
    </location>
</feature>
<feature type="domain" description="DUF3829" evidence="3">
    <location>
        <begin position="189"/>
        <end position="283"/>
    </location>
</feature>
<dbReference type="Pfam" id="PF20893">
    <property type="entry name" value="DUF6845"/>
    <property type="match status" value="1"/>
</dbReference>
<keyword evidence="1" id="KW-0732">Signal</keyword>
<sequence length="291" mass="33029">MKGNLMRKNLMFAGAFAVTLMLTACGSGVQRKTSEKYSAAEVEQADKVMKYYNASLALLKNLVVEKDVNSVLGYMEQNGDAPIMTAVVPPAFSQKDSASVVNPGTYFNEETRRNLKQNFMQLFQVRKQFYANFNRYLSSLKAKDKSAADKLLPVNYRLSVEMAEYKENILDMLSSFTEEAQKVLLNDNPMKEQILAMNRMSATMQSILQLCMRKPSPDMARLDMKMMKLVIQLDIAERLPTVEGHPREMKTFRDFLAHVEAFMKEVQHIKSQGSYTADEMETLGTYGLSLN</sequence>
<evidence type="ECO:0000256" key="1">
    <source>
        <dbReference type="SAM" id="SignalP"/>
    </source>
</evidence>
<dbReference type="Pfam" id="PF22219">
    <property type="entry name" value="DUF3829_2nd"/>
    <property type="match status" value="1"/>
</dbReference>
<evidence type="ECO:0000313" key="5">
    <source>
        <dbReference type="Proteomes" id="UP000195386"/>
    </source>
</evidence>
<dbReference type="Gene3D" id="1.20.120.930">
    <property type="entry name" value="Uncharacterised protein PF12889, N-terminal DUF3829"/>
    <property type="match status" value="1"/>
</dbReference>
<feature type="domain" description="DUF3829" evidence="2">
    <location>
        <begin position="40"/>
        <end position="187"/>
    </location>
</feature>
<evidence type="ECO:0000313" key="4">
    <source>
        <dbReference type="EMBL" id="OUO00819.1"/>
    </source>
</evidence>
<dbReference type="AlphaFoldDB" id="A0A1Y3YWH0"/>
<protein>
    <recommendedName>
        <fullName evidence="6">DUF3829 domain-containing protein</fullName>
    </recommendedName>
</protein>
<dbReference type="EMBL" id="NFII01000008">
    <property type="protein sequence ID" value="OUO00819.1"/>
    <property type="molecule type" value="Genomic_DNA"/>
</dbReference>
<reference evidence="5" key="1">
    <citation type="submission" date="2017-04" db="EMBL/GenBank/DDBJ databases">
        <title>Function of individual gut microbiota members based on whole genome sequencing of pure cultures obtained from chicken caecum.</title>
        <authorList>
            <person name="Medvecky M."/>
            <person name="Cejkova D."/>
            <person name="Polansky O."/>
            <person name="Karasova D."/>
            <person name="Kubasova T."/>
            <person name="Cizek A."/>
            <person name="Rychlik I."/>
        </authorList>
    </citation>
    <scope>NUCLEOTIDE SEQUENCE [LARGE SCALE GENOMIC DNA]</scope>
    <source>
        <strain evidence="5">An43</strain>
    </source>
</reference>
<evidence type="ECO:0008006" key="6">
    <source>
        <dbReference type="Google" id="ProtNLM"/>
    </source>
</evidence>
<evidence type="ECO:0000259" key="2">
    <source>
        <dbReference type="Pfam" id="PF20893"/>
    </source>
</evidence>
<gene>
    <name evidence="4" type="ORF">B5F97_09850</name>
</gene>
<comment type="caution">
    <text evidence="4">The sequence shown here is derived from an EMBL/GenBank/DDBJ whole genome shotgun (WGS) entry which is preliminary data.</text>
</comment>
<dbReference type="Gene3D" id="1.20.58.820">
    <property type="entry name" value="Uncharacterised protein PF12889, C-terminal DUF3829"/>
    <property type="match status" value="1"/>
</dbReference>
<proteinExistence type="predicted"/>